<keyword evidence="2" id="KW-1185">Reference proteome</keyword>
<evidence type="ECO:0000313" key="2">
    <source>
        <dbReference type="Proteomes" id="UP001381174"/>
    </source>
</evidence>
<sequence length="115" mass="12480">MDIAGPWELGPRGRQTVTVVALDPADARVTLEREGEGGGAYLGDRLAATLVRAGRSYAVRVQPGRSHWIGYTTFRAGVVLSDELLVERPVTLVSDELGRVPAHEREYILLAAMPL</sequence>
<organism evidence="1 2">
    <name type="scientific">Fulvimonas yonginensis</name>
    <dbReference type="NCBI Taxonomy" id="1495200"/>
    <lineage>
        <taxon>Bacteria</taxon>
        <taxon>Pseudomonadati</taxon>
        <taxon>Pseudomonadota</taxon>
        <taxon>Gammaproteobacteria</taxon>
        <taxon>Lysobacterales</taxon>
        <taxon>Rhodanobacteraceae</taxon>
        <taxon>Fulvimonas</taxon>
    </lineage>
</organism>
<gene>
    <name evidence="1" type="ORF">WAT24_00225</name>
</gene>
<comment type="caution">
    <text evidence="1">The sequence shown here is derived from an EMBL/GenBank/DDBJ whole genome shotgun (WGS) entry which is preliminary data.</text>
</comment>
<dbReference type="EMBL" id="JBBBNY010000001">
    <property type="protein sequence ID" value="MEI7035175.1"/>
    <property type="molecule type" value="Genomic_DNA"/>
</dbReference>
<dbReference type="Proteomes" id="UP001381174">
    <property type="component" value="Unassembled WGS sequence"/>
</dbReference>
<name>A0ABU8J785_9GAMM</name>
<reference evidence="1 2" key="1">
    <citation type="journal article" date="2014" name="Int. J. Syst. Evol. Microbiol.">
        <title>Fulvimonas yonginensis sp. nov., isolated from greenhouse soil, and emended description of the genus Fulvimonas.</title>
        <authorList>
            <person name="Ahn J.H."/>
            <person name="Kim S.J."/>
            <person name="Weon H.Y."/>
            <person name="Hong S.B."/>
            <person name="Seok S.J."/>
            <person name="Kwon S.W."/>
        </authorList>
    </citation>
    <scope>NUCLEOTIDE SEQUENCE [LARGE SCALE GENOMIC DNA]</scope>
    <source>
        <strain evidence="1 2">KACC 16952</strain>
    </source>
</reference>
<proteinExistence type="predicted"/>
<accession>A0ABU8J785</accession>
<evidence type="ECO:0000313" key="1">
    <source>
        <dbReference type="EMBL" id="MEI7035175.1"/>
    </source>
</evidence>
<dbReference type="RefSeq" id="WP_336805799.1">
    <property type="nucleotide sequence ID" value="NZ_JBBBNY010000001.1"/>
</dbReference>
<protein>
    <submittedName>
        <fullName evidence="1">Uncharacterized protein</fullName>
    </submittedName>
</protein>